<dbReference type="AlphaFoldDB" id="A0A0H3BIY9"/>
<evidence type="ECO:0000313" key="3">
    <source>
        <dbReference type="EMBL" id="ACD70760.1"/>
    </source>
</evidence>
<proteinExistence type="predicted"/>
<reference evidence="3 4" key="1">
    <citation type="journal article" date="2008" name="BMC Microbiol.">
        <title>Complete genome sequence of Treponema pallidum ssp. pallidum strain SS14 determined with oligonucleotide arrays.</title>
        <authorList>
            <person name="Matejkova P."/>
            <person name="Strouhal M."/>
            <person name="Smajs D."/>
            <person name="Norris S.J."/>
            <person name="Palzkill T."/>
            <person name="Petrosino J.F."/>
            <person name="Sodergren E."/>
            <person name="Norton J.E."/>
            <person name="Singh J."/>
            <person name="Richmond T.A."/>
            <person name="Molla M.N."/>
            <person name="Albert T.J."/>
            <person name="Weinstock G.M."/>
        </authorList>
    </citation>
    <scope>NUCLEOTIDE SEQUENCE [LARGE SCALE GENOMIC DNA]</scope>
    <source>
        <strain evidence="3 4">SS14</strain>
    </source>
</reference>
<protein>
    <recommendedName>
        <fullName evidence="2">HTH cro/C1-type domain-containing protein</fullName>
    </recommendedName>
</protein>
<accession>A0A0H3BIY9</accession>
<dbReference type="PANTHER" id="PTHR34475:SF1">
    <property type="entry name" value="CYTOSKELETON PROTEIN RODZ"/>
    <property type="match status" value="1"/>
</dbReference>
<organism evidence="3 4">
    <name type="scientific">Treponema pallidum subsp. pallidum (strain SS14)</name>
    <dbReference type="NCBI Taxonomy" id="455434"/>
    <lineage>
        <taxon>Bacteria</taxon>
        <taxon>Pseudomonadati</taxon>
        <taxon>Spirochaetota</taxon>
        <taxon>Spirochaetia</taxon>
        <taxon>Spirochaetales</taxon>
        <taxon>Treponemataceae</taxon>
        <taxon>Treponema</taxon>
    </lineage>
</organism>
<gene>
    <name evidence="3" type="ordered locus">TPASS_0334</name>
</gene>
<dbReference type="SMART" id="SM00530">
    <property type="entry name" value="HTH_XRE"/>
    <property type="match status" value="1"/>
</dbReference>
<evidence type="ECO:0000313" key="4">
    <source>
        <dbReference type="Proteomes" id="UP000001202"/>
    </source>
</evidence>
<dbReference type="SUPFAM" id="SSF47413">
    <property type="entry name" value="lambda repressor-like DNA-binding domains"/>
    <property type="match status" value="1"/>
</dbReference>
<dbReference type="CDD" id="cd00093">
    <property type="entry name" value="HTH_XRE"/>
    <property type="match status" value="1"/>
</dbReference>
<dbReference type="InterPro" id="IPR001387">
    <property type="entry name" value="Cro/C1-type_HTH"/>
</dbReference>
<sequence>MPDIGELLKTTRERKHLSLEQAAHETSIARRYLEALENDEYDVFPGEPYILGFLRNYCEYLQLDTEQCIARYKHLKIQEMSLPTETLLPSKRWGSFPLLKGVACVLFLGGVLGVYYARHRALGFLSRIVFFGRAQRTPRELSPPDATGAVRETVSLSSAQHEERARRTRSSASRYTLAEEKFEHTVFPGDVLVISSGGNAYELTVSRTTPHLYLDTPIGTQVISLGQRLVMDLNTDVQPDVEISVEDIEAHQADGGARVRVFTGSLVQTLRDRSAQSFVPTSGVNVSGQTGVAAGARYQVLFEGGVAYPVTMNATFRSYCLFRYEADRTRREERYYQKGEQLTVQANNGIRVWASNGNVVQLQIVAGGKTVDVGLSRPGEVLVKDIKWIKDEDAGRFKFVVMEVD</sequence>
<dbReference type="Pfam" id="PF13413">
    <property type="entry name" value="HTH_25"/>
    <property type="match status" value="1"/>
</dbReference>
<feature type="domain" description="HTH cro/C1-type" evidence="2">
    <location>
        <begin position="7"/>
        <end position="63"/>
    </location>
</feature>
<evidence type="ECO:0000259" key="2">
    <source>
        <dbReference type="SMART" id="SM00530"/>
    </source>
</evidence>
<dbReference type="PANTHER" id="PTHR34475">
    <property type="match status" value="1"/>
</dbReference>
<dbReference type="GeneID" id="93876114"/>
<dbReference type="Proteomes" id="UP000001202">
    <property type="component" value="Chromosome"/>
</dbReference>
<name>A0A0H3BIY9_TREPS</name>
<dbReference type="RefSeq" id="WP_010881782.1">
    <property type="nucleotide sequence ID" value="NC_010741.1"/>
</dbReference>
<dbReference type="Gene3D" id="1.10.260.40">
    <property type="entry name" value="lambda repressor-like DNA-binding domains"/>
    <property type="match status" value="1"/>
</dbReference>
<dbReference type="InterPro" id="IPR010982">
    <property type="entry name" value="Lambda_DNA-bd_dom_sf"/>
</dbReference>
<dbReference type="EMBL" id="CP000805">
    <property type="protein sequence ID" value="ACD70760.1"/>
    <property type="molecule type" value="Genomic_DNA"/>
</dbReference>
<feature type="region of interest" description="Disordered" evidence="1">
    <location>
        <begin position="138"/>
        <end position="172"/>
    </location>
</feature>
<evidence type="ECO:0000256" key="1">
    <source>
        <dbReference type="SAM" id="MobiDB-lite"/>
    </source>
</evidence>
<dbReference type="KEGG" id="tpp:TPASS_0334"/>
<dbReference type="GO" id="GO:0003677">
    <property type="term" value="F:DNA binding"/>
    <property type="evidence" value="ECO:0007669"/>
    <property type="project" value="InterPro"/>
</dbReference>
<dbReference type="PATRIC" id="fig|455434.6.peg.334"/>
<dbReference type="InterPro" id="IPR050400">
    <property type="entry name" value="Bact_Cytoskel_RodZ"/>
</dbReference>